<proteinExistence type="predicted"/>
<protein>
    <recommendedName>
        <fullName evidence="3">Polyketide cyclase</fullName>
    </recommendedName>
</protein>
<dbReference type="AlphaFoldDB" id="A0A1G2PF60"/>
<evidence type="ECO:0000313" key="1">
    <source>
        <dbReference type="EMBL" id="OHA46379.1"/>
    </source>
</evidence>
<organism evidence="1 2">
    <name type="scientific">Candidatus Terrybacteria bacterium RIFCSPHIGHO2_01_FULL_43_35</name>
    <dbReference type="NCBI Taxonomy" id="1802361"/>
    <lineage>
        <taxon>Bacteria</taxon>
        <taxon>Candidatus Terryibacteriota</taxon>
    </lineage>
</organism>
<dbReference type="Proteomes" id="UP000178869">
    <property type="component" value="Unassembled WGS sequence"/>
</dbReference>
<evidence type="ECO:0008006" key="3">
    <source>
        <dbReference type="Google" id="ProtNLM"/>
    </source>
</evidence>
<evidence type="ECO:0000313" key="2">
    <source>
        <dbReference type="Proteomes" id="UP000178869"/>
    </source>
</evidence>
<name>A0A1G2PF60_9BACT</name>
<dbReference type="Pfam" id="PF10604">
    <property type="entry name" value="Polyketide_cyc2"/>
    <property type="match status" value="1"/>
</dbReference>
<dbReference type="CDD" id="cd07812">
    <property type="entry name" value="SRPBCC"/>
    <property type="match status" value="1"/>
</dbReference>
<dbReference type="Gene3D" id="3.30.530.20">
    <property type="match status" value="1"/>
</dbReference>
<gene>
    <name evidence="1" type="ORF">A2828_00305</name>
</gene>
<sequence length="162" mass="18423">MRHYQYEESVVIPASPEDTFAYVDNHTRFSSHMTKSSWMMGGGRMNVSVDAGRGQEVGSHIRLSGKAFGIPLSLDEVVIRHESPRVKVWETVGIPKLIVVGHYQMKIEVSPQDGKSLLRVAINYELPKTSAWLGRLFGRTYAKWCVRQMIKDARDQSFARQI</sequence>
<reference evidence="1 2" key="1">
    <citation type="journal article" date="2016" name="Nat. Commun.">
        <title>Thousands of microbial genomes shed light on interconnected biogeochemical processes in an aquifer system.</title>
        <authorList>
            <person name="Anantharaman K."/>
            <person name="Brown C.T."/>
            <person name="Hug L.A."/>
            <person name="Sharon I."/>
            <person name="Castelle C.J."/>
            <person name="Probst A.J."/>
            <person name="Thomas B.C."/>
            <person name="Singh A."/>
            <person name="Wilkins M.J."/>
            <person name="Karaoz U."/>
            <person name="Brodie E.L."/>
            <person name="Williams K.H."/>
            <person name="Hubbard S.S."/>
            <person name="Banfield J.F."/>
        </authorList>
    </citation>
    <scope>NUCLEOTIDE SEQUENCE [LARGE SCALE GENOMIC DNA]</scope>
</reference>
<accession>A0A1G2PF60</accession>
<dbReference type="SUPFAM" id="SSF55961">
    <property type="entry name" value="Bet v1-like"/>
    <property type="match status" value="1"/>
</dbReference>
<dbReference type="EMBL" id="MHSR01000016">
    <property type="protein sequence ID" value="OHA46379.1"/>
    <property type="molecule type" value="Genomic_DNA"/>
</dbReference>
<dbReference type="InterPro" id="IPR019587">
    <property type="entry name" value="Polyketide_cyclase/dehydratase"/>
</dbReference>
<comment type="caution">
    <text evidence="1">The sequence shown here is derived from an EMBL/GenBank/DDBJ whole genome shotgun (WGS) entry which is preliminary data.</text>
</comment>
<dbReference type="InterPro" id="IPR023393">
    <property type="entry name" value="START-like_dom_sf"/>
</dbReference>